<accession>A0A1Y6DCI4</accession>
<evidence type="ECO:0000313" key="3">
    <source>
        <dbReference type="Proteomes" id="UP000192923"/>
    </source>
</evidence>
<dbReference type="GO" id="GO:0016740">
    <property type="term" value="F:transferase activity"/>
    <property type="evidence" value="ECO:0007669"/>
    <property type="project" value="UniProtKB-KW"/>
</dbReference>
<evidence type="ECO:0000313" key="2">
    <source>
        <dbReference type="EMBL" id="SMF97774.1"/>
    </source>
</evidence>
<dbReference type="Pfam" id="PF00535">
    <property type="entry name" value="Glycos_transf_2"/>
    <property type="match status" value="1"/>
</dbReference>
<name>A0A1Y6DCI4_9GAMM</name>
<dbReference type="Proteomes" id="UP000192923">
    <property type="component" value="Unassembled WGS sequence"/>
</dbReference>
<feature type="domain" description="Glycosyltransferase 2-like" evidence="1">
    <location>
        <begin position="11"/>
        <end position="67"/>
    </location>
</feature>
<evidence type="ECO:0000259" key="1">
    <source>
        <dbReference type="Pfam" id="PF00535"/>
    </source>
</evidence>
<dbReference type="Gene3D" id="3.90.550.10">
    <property type="entry name" value="Spore Coat Polysaccharide Biosynthesis Protein SpsA, Chain A"/>
    <property type="match status" value="1"/>
</dbReference>
<keyword evidence="3" id="KW-1185">Reference proteome</keyword>
<protein>
    <submittedName>
        <fullName evidence="2">Glycosyltransferase involved in cell wall bisynthesis</fullName>
    </submittedName>
</protein>
<dbReference type="RefSeq" id="WP_176225420.1">
    <property type="nucleotide sequence ID" value="NZ_FXAM01000004.1"/>
</dbReference>
<sequence>MNAATNLSICAVLAVRNELPYLRVLLPFLAAQGIEVAILDNGSTDGSQALYAAYAGDPVISVGTLPYRGYFSLSEQLAAKRALLATLHHDWRVHHDADEIMEHRGPGQTLRDAIEEADAQGYNALNFEEFVFLPDAGTDLSGMDYYRTALRYYFLEPRKGKPRLNRAWKRGLEAANLATGGHRLEGGDVALSPANHILRHYIVLGEDHARRKYVNRVFDAQEVRRGWHGKRMNIPADRLALPESGEWLFRLERFDSKDFRRDRPATDNFWHW</sequence>
<dbReference type="InterPro" id="IPR029044">
    <property type="entry name" value="Nucleotide-diphossugar_trans"/>
</dbReference>
<proteinExistence type="predicted"/>
<dbReference type="InterPro" id="IPR001173">
    <property type="entry name" value="Glyco_trans_2-like"/>
</dbReference>
<gene>
    <name evidence="2" type="ORF">SAMN02949497_0030</name>
</gene>
<organism evidence="2 3">
    <name type="scientific">Methylomagnum ishizawai</name>
    <dbReference type="NCBI Taxonomy" id="1760988"/>
    <lineage>
        <taxon>Bacteria</taxon>
        <taxon>Pseudomonadati</taxon>
        <taxon>Pseudomonadota</taxon>
        <taxon>Gammaproteobacteria</taxon>
        <taxon>Methylococcales</taxon>
        <taxon>Methylococcaceae</taxon>
        <taxon>Methylomagnum</taxon>
    </lineage>
</organism>
<dbReference type="SUPFAM" id="SSF53448">
    <property type="entry name" value="Nucleotide-diphospho-sugar transferases"/>
    <property type="match status" value="1"/>
</dbReference>
<keyword evidence="2" id="KW-0808">Transferase</keyword>
<dbReference type="EMBL" id="FXAM01000004">
    <property type="protein sequence ID" value="SMF97774.1"/>
    <property type="molecule type" value="Genomic_DNA"/>
</dbReference>
<dbReference type="AlphaFoldDB" id="A0A1Y6DCI4"/>
<reference evidence="2 3" key="1">
    <citation type="submission" date="2016-12" db="EMBL/GenBank/DDBJ databases">
        <authorList>
            <person name="Song W.-J."/>
            <person name="Kurnit D.M."/>
        </authorList>
    </citation>
    <scope>NUCLEOTIDE SEQUENCE [LARGE SCALE GENOMIC DNA]</scope>
    <source>
        <strain evidence="2 3">175</strain>
    </source>
</reference>